<dbReference type="AlphaFoldDB" id="A0A151U8V3"/>
<dbReference type="InterPro" id="IPR013103">
    <property type="entry name" value="RVT_2"/>
</dbReference>
<evidence type="ECO:0000313" key="3">
    <source>
        <dbReference type="Proteomes" id="UP000075243"/>
    </source>
</evidence>
<dbReference type="Gramene" id="C.cajan_19265.t">
    <property type="protein sequence ID" value="C.cajan_19265.t.cds1"/>
    <property type="gene ID" value="C.cajan_19265"/>
</dbReference>
<sequence>RWVYRVKHESNYTFPSYKAILVVKAFCQRKGVDFNEILSPVVKMESIKIVLSLATTLD</sequence>
<proteinExistence type="predicted"/>
<reference evidence="2 3" key="1">
    <citation type="journal article" date="2012" name="Nat. Biotechnol.">
        <title>Draft genome sequence of pigeonpea (Cajanus cajan), an orphan legume crop of resource-poor farmers.</title>
        <authorList>
            <person name="Varshney R.K."/>
            <person name="Chen W."/>
            <person name="Li Y."/>
            <person name="Bharti A.K."/>
            <person name="Saxena R.K."/>
            <person name="Schlueter J.A."/>
            <person name="Donoghue M.T."/>
            <person name="Azam S."/>
            <person name="Fan G."/>
            <person name="Whaley A.M."/>
            <person name="Farmer A.D."/>
            <person name="Sheridan J."/>
            <person name="Iwata A."/>
            <person name="Tuteja R."/>
            <person name="Penmetsa R.V."/>
            <person name="Wu W."/>
            <person name="Upadhyaya H.D."/>
            <person name="Yang S.P."/>
            <person name="Shah T."/>
            <person name="Saxena K.B."/>
            <person name="Michael T."/>
            <person name="McCombie W.R."/>
            <person name="Yang B."/>
            <person name="Zhang G."/>
            <person name="Yang H."/>
            <person name="Wang J."/>
            <person name="Spillane C."/>
            <person name="Cook D.R."/>
            <person name="May G.D."/>
            <person name="Xu X."/>
            <person name="Jackson S.A."/>
        </authorList>
    </citation>
    <scope>NUCLEOTIDE SEQUENCE [LARGE SCALE GENOMIC DNA]</scope>
    <source>
        <strain evidence="3">cv. Asha</strain>
    </source>
</reference>
<dbReference type="Pfam" id="PF07727">
    <property type="entry name" value="RVT_2"/>
    <property type="match status" value="1"/>
</dbReference>
<evidence type="ECO:0000259" key="1">
    <source>
        <dbReference type="Pfam" id="PF07727"/>
    </source>
</evidence>
<protein>
    <submittedName>
        <fullName evidence="2">Retrovirus-related Pol polyprotein from transposon TNT 1-94</fullName>
    </submittedName>
</protein>
<dbReference type="EMBL" id="CM003603">
    <property type="protein sequence ID" value="KYP75631.1"/>
    <property type="molecule type" value="Genomic_DNA"/>
</dbReference>
<evidence type="ECO:0000313" key="2">
    <source>
        <dbReference type="EMBL" id="KYP75631.1"/>
    </source>
</evidence>
<feature type="domain" description="Reverse transcriptase Ty1/copia-type" evidence="1">
    <location>
        <begin position="1"/>
        <end position="55"/>
    </location>
</feature>
<name>A0A151U8V3_CAJCA</name>
<dbReference type="OMA" id="KKWVYTI"/>
<dbReference type="Proteomes" id="UP000075243">
    <property type="component" value="Chromosome 1"/>
</dbReference>
<feature type="non-terminal residue" evidence="2">
    <location>
        <position position="1"/>
    </location>
</feature>
<keyword evidence="3" id="KW-1185">Reference proteome</keyword>
<gene>
    <name evidence="2" type="ORF">KK1_019822</name>
</gene>
<organism evidence="2 3">
    <name type="scientific">Cajanus cajan</name>
    <name type="common">Pigeon pea</name>
    <name type="synonym">Cajanus indicus</name>
    <dbReference type="NCBI Taxonomy" id="3821"/>
    <lineage>
        <taxon>Eukaryota</taxon>
        <taxon>Viridiplantae</taxon>
        <taxon>Streptophyta</taxon>
        <taxon>Embryophyta</taxon>
        <taxon>Tracheophyta</taxon>
        <taxon>Spermatophyta</taxon>
        <taxon>Magnoliopsida</taxon>
        <taxon>eudicotyledons</taxon>
        <taxon>Gunneridae</taxon>
        <taxon>Pentapetalae</taxon>
        <taxon>rosids</taxon>
        <taxon>fabids</taxon>
        <taxon>Fabales</taxon>
        <taxon>Fabaceae</taxon>
        <taxon>Papilionoideae</taxon>
        <taxon>50 kb inversion clade</taxon>
        <taxon>NPAAA clade</taxon>
        <taxon>indigoferoid/millettioid clade</taxon>
        <taxon>Phaseoleae</taxon>
        <taxon>Cajanus</taxon>
    </lineage>
</organism>
<accession>A0A151U8V3</accession>